<dbReference type="NCBIfam" id="TIGR00671">
    <property type="entry name" value="baf"/>
    <property type="match status" value="1"/>
</dbReference>
<dbReference type="HAMAP" id="MF_01274">
    <property type="entry name" value="Pantothen_kinase_3"/>
    <property type="match status" value="1"/>
</dbReference>
<comment type="pathway">
    <text evidence="4 16">Cofactor biosynthesis; coenzyme A biosynthesis; CoA from (R)-pantothenate: step 1/5.</text>
</comment>
<protein>
    <recommendedName>
        <fullName evidence="15 16">Type III pantothenate kinase</fullName>
        <ecNumber evidence="6 16">2.7.1.33</ecNumber>
    </recommendedName>
    <alternativeName>
        <fullName evidence="16">PanK-III</fullName>
    </alternativeName>
    <alternativeName>
        <fullName evidence="16">Pantothenic acid kinase</fullName>
    </alternativeName>
</protein>
<keyword evidence="8 16" id="KW-0808">Transferase</keyword>
<evidence type="ECO:0000256" key="12">
    <source>
        <dbReference type="ARBA" id="ARBA00022958"/>
    </source>
</evidence>
<proteinExistence type="inferred from homology"/>
<dbReference type="Gene3D" id="3.30.420.40">
    <property type="match status" value="2"/>
</dbReference>
<dbReference type="GO" id="GO:0005524">
    <property type="term" value="F:ATP binding"/>
    <property type="evidence" value="ECO:0007669"/>
    <property type="project" value="UniProtKB-UniRule"/>
</dbReference>
<comment type="caution">
    <text evidence="17">The sequence shown here is derived from an EMBL/GenBank/DDBJ whole genome shotgun (WGS) entry which is preliminary data.</text>
</comment>
<dbReference type="InterPro" id="IPR004619">
    <property type="entry name" value="Type_III_PanK"/>
</dbReference>
<evidence type="ECO:0000313" key="17">
    <source>
        <dbReference type="EMBL" id="GHI88978.1"/>
    </source>
</evidence>
<evidence type="ECO:0000256" key="8">
    <source>
        <dbReference type="ARBA" id="ARBA00022679"/>
    </source>
</evidence>
<keyword evidence="10 16" id="KW-0418">Kinase</keyword>
<evidence type="ECO:0000256" key="2">
    <source>
        <dbReference type="ARBA" id="ARBA00001958"/>
    </source>
</evidence>
<dbReference type="GO" id="GO:0005737">
    <property type="term" value="C:cytoplasm"/>
    <property type="evidence" value="ECO:0007669"/>
    <property type="project" value="UniProtKB-SubCell"/>
</dbReference>
<dbReference type="GeneID" id="96804191"/>
<feature type="binding site" evidence="16">
    <location>
        <position position="134"/>
    </location>
    <ligand>
        <name>K(+)</name>
        <dbReference type="ChEBI" id="CHEBI:29103"/>
    </ligand>
</feature>
<keyword evidence="12 16" id="KW-0630">Potassium</keyword>
<dbReference type="EMBL" id="BNEE01000006">
    <property type="protein sequence ID" value="GHI88978.1"/>
    <property type="molecule type" value="Genomic_DNA"/>
</dbReference>
<dbReference type="PANTHER" id="PTHR34265:SF1">
    <property type="entry name" value="TYPE III PANTOTHENATE KINASE"/>
    <property type="match status" value="1"/>
</dbReference>
<comment type="similarity">
    <text evidence="14 16">Belongs to the type III pantothenate kinase family.</text>
</comment>
<dbReference type="Pfam" id="PF03309">
    <property type="entry name" value="Pan_kinase"/>
    <property type="match status" value="1"/>
</dbReference>
<evidence type="ECO:0000256" key="13">
    <source>
        <dbReference type="ARBA" id="ARBA00022993"/>
    </source>
</evidence>
<dbReference type="CDD" id="cd24015">
    <property type="entry name" value="ASKHA_NBD_PanK-III"/>
    <property type="match status" value="1"/>
</dbReference>
<evidence type="ECO:0000256" key="6">
    <source>
        <dbReference type="ARBA" id="ARBA00012102"/>
    </source>
</evidence>
<keyword evidence="9 16" id="KW-0547">Nucleotide-binding</keyword>
<dbReference type="Proteomes" id="UP000600026">
    <property type="component" value="Unassembled WGS sequence"/>
</dbReference>
<dbReference type="EC" id="2.7.1.33" evidence="6 16"/>
<keyword evidence="7 16" id="KW-0963">Cytoplasm</keyword>
<reference evidence="17" key="1">
    <citation type="submission" date="2020-09" db="EMBL/GenBank/DDBJ databases">
        <title>Whole genome shotgun sequence of Streptomyces xanthophaeus NBRC 12829.</title>
        <authorList>
            <person name="Komaki H."/>
            <person name="Tamura T."/>
        </authorList>
    </citation>
    <scope>NUCLEOTIDE SEQUENCE</scope>
    <source>
        <strain evidence="17">NBRC 12829</strain>
    </source>
</reference>
<comment type="cofactor">
    <cofactor evidence="2">
        <name>K(+)</name>
        <dbReference type="ChEBI" id="CHEBI:29103"/>
    </cofactor>
</comment>
<dbReference type="RefSeq" id="WP_031138360.1">
    <property type="nucleotide sequence ID" value="NZ_BNEE01000006.1"/>
</dbReference>
<dbReference type="NCBIfam" id="NF009845">
    <property type="entry name" value="PRK13318.1-3"/>
    <property type="match status" value="1"/>
</dbReference>
<keyword evidence="11 16" id="KW-0067">ATP-binding</keyword>
<sequence>MLLTIDVGNTHTVLGLFDGDEIVEHWRISTDPRRTADEMAVLLQGLMGMHPMLGSELGDGIHGIAICSTVPSVLHELREVTRRYYGDVPAVLVEPGIKTGVPILMDNPKEVGADRIINAVAAVELFGGPAIVVDFGTATTFDAVSAKGEYVGGVIAPGIEISMEALGVRGAQLRKIELARPRNVIGKSTVEAMQSGVVYGFAGQVDGVVTRMAKELAGPGGAPDDVRVIATGGLAPMVLGESSVIDDHEPWLTLIGLRLVYERNAPKFSQ</sequence>
<comment type="subunit">
    <text evidence="5 16">Homodimer.</text>
</comment>
<accession>A0A919H1M6</accession>
<feature type="active site" description="Proton acceptor" evidence="16">
    <location>
        <position position="114"/>
    </location>
</feature>
<dbReference type="AlphaFoldDB" id="A0A919H1M6"/>
<feature type="binding site" evidence="16">
    <location>
        <position position="137"/>
    </location>
    <ligand>
        <name>ATP</name>
        <dbReference type="ChEBI" id="CHEBI:30616"/>
    </ligand>
</feature>
<comment type="cofactor">
    <cofactor evidence="16">
        <name>NH4(+)</name>
        <dbReference type="ChEBI" id="CHEBI:28938"/>
    </cofactor>
    <cofactor evidence="16">
        <name>K(+)</name>
        <dbReference type="ChEBI" id="CHEBI:29103"/>
    </cofactor>
    <text evidence="16">A monovalent cation. Ammonium or potassium.</text>
</comment>
<feature type="binding site" evidence="16">
    <location>
        <begin position="6"/>
        <end position="13"/>
    </location>
    <ligand>
        <name>ATP</name>
        <dbReference type="ChEBI" id="CHEBI:30616"/>
    </ligand>
</feature>
<name>A0A919H1M6_9ACTN</name>
<dbReference type="SUPFAM" id="SSF53067">
    <property type="entry name" value="Actin-like ATPase domain"/>
    <property type="match status" value="2"/>
</dbReference>
<evidence type="ECO:0000256" key="16">
    <source>
        <dbReference type="HAMAP-Rule" id="MF_01274"/>
    </source>
</evidence>
<dbReference type="GO" id="GO:0004594">
    <property type="term" value="F:pantothenate kinase activity"/>
    <property type="evidence" value="ECO:0007669"/>
    <property type="project" value="UniProtKB-UniRule"/>
</dbReference>
<organism evidence="17 18">
    <name type="scientific">Streptomyces xanthophaeus</name>
    <dbReference type="NCBI Taxonomy" id="67385"/>
    <lineage>
        <taxon>Bacteria</taxon>
        <taxon>Bacillati</taxon>
        <taxon>Actinomycetota</taxon>
        <taxon>Actinomycetes</taxon>
        <taxon>Kitasatosporales</taxon>
        <taxon>Streptomycetaceae</taxon>
        <taxon>Streptomyces</taxon>
    </lineage>
</organism>
<keyword evidence="18" id="KW-1185">Reference proteome</keyword>
<evidence type="ECO:0000256" key="11">
    <source>
        <dbReference type="ARBA" id="ARBA00022840"/>
    </source>
</evidence>
<comment type="caution">
    <text evidence="16">Lacks conserved residue(s) required for the propagation of feature annotation.</text>
</comment>
<evidence type="ECO:0000256" key="15">
    <source>
        <dbReference type="ARBA" id="ARBA00040883"/>
    </source>
</evidence>
<keyword evidence="13 16" id="KW-0173">Coenzyme A biosynthesis</keyword>
<comment type="function">
    <text evidence="16">Catalyzes the phosphorylation of pantothenate (Pan), the first step in CoA biosynthesis.</text>
</comment>
<keyword evidence="16" id="KW-0479">Metal-binding</keyword>
<gene>
    <name evidence="16 17" type="primary">coaX</name>
    <name evidence="17" type="ORF">Sxan_63420</name>
</gene>
<feature type="binding site" evidence="16">
    <location>
        <begin position="112"/>
        <end position="115"/>
    </location>
    <ligand>
        <name>substrate</name>
    </ligand>
</feature>
<evidence type="ECO:0000256" key="4">
    <source>
        <dbReference type="ARBA" id="ARBA00005225"/>
    </source>
</evidence>
<evidence type="ECO:0000256" key="10">
    <source>
        <dbReference type="ARBA" id="ARBA00022777"/>
    </source>
</evidence>
<dbReference type="PANTHER" id="PTHR34265">
    <property type="entry name" value="TYPE III PANTOTHENATE KINASE"/>
    <property type="match status" value="1"/>
</dbReference>
<dbReference type="NCBIfam" id="NF009855">
    <property type="entry name" value="PRK13321.1"/>
    <property type="match status" value="1"/>
</dbReference>
<evidence type="ECO:0000256" key="7">
    <source>
        <dbReference type="ARBA" id="ARBA00022490"/>
    </source>
</evidence>
<evidence type="ECO:0000256" key="3">
    <source>
        <dbReference type="ARBA" id="ARBA00004496"/>
    </source>
</evidence>
<evidence type="ECO:0000256" key="9">
    <source>
        <dbReference type="ARBA" id="ARBA00022741"/>
    </source>
</evidence>
<evidence type="ECO:0000256" key="5">
    <source>
        <dbReference type="ARBA" id="ARBA00011738"/>
    </source>
</evidence>
<dbReference type="GO" id="GO:0015937">
    <property type="term" value="P:coenzyme A biosynthetic process"/>
    <property type="evidence" value="ECO:0007669"/>
    <property type="project" value="UniProtKB-UniRule"/>
</dbReference>
<evidence type="ECO:0000256" key="1">
    <source>
        <dbReference type="ARBA" id="ARBA00001206"/>
    </source>
</evidence>
<evidence type="ECO:0000256" key="14">
    <source>
        <dbReference type="ARBA" id="ARBA00038036"/>
    </source>
</evidence>
<dbReference type="GO" id="GO:0046872">
    <property type="term" value="F:metal ion binding"/>
    <property type="evidence" value="ECO:0007669"/>
    <property type="project" value="UniProtKB-KW"/>
</dbReference>
<dbReference type="OrthoDB" id="9804707at2"/>
<dbReference type="InterPro" id="IPR043129">
    <property type="entry name" value="ATPase_NBD"/>
</dbReference>
<feature type="binding site" evidence="16">
    <location>
        <position position="189"/>
    </location>
    <ligand>
        <name>substrate</name>
    </ligand>
</feature>
<comment type="subcellular location">
    <subcellularLocation>
        <location evidence="3 16">Cytoplasm</location>
    </subcellularLocation>
</comment>
<evidence type="ECO:0000313" key="18">
    <source>
        <dbReference type="Proteomes" id="UP000600026"/>
    </source>
</evidence>
<comment type="catalytic activity">
    <reaction evidence="1 16">
        <text>(R)-pantothenate + ATP = (R)-4'-phosphopantothenate + ADP + H(+)</text>
        <dbReference type="Rhea" id="RHEA:16373"/>
        <dbReference type="ChEBI" id="CHEBI:10986"/>
        <dbReference type="ChEBI" id="CHEBI:15378"/>
        <dbReference type="ChEBI" id="CHEBI:29032"/>
        <dbReference type="ChEBI" id="CHEBI:30616"/>
        <dbReference type="ChEBI" id="CHEBI:456216"/>
        <dbReference type="EC" id="2.7.1.33"/>
    </reaction>
</comment>